<dbReference type="InterPro" id="IPR052367">
    <property type="entry name" value="Thiosulfate_ST/Rhodanese-like"/>
</dbReference>
<dbReference type="SUPFAM" id="SSF52821">
    <property type="entry name" value="Rhodanese/Cell cycle control phosphatase"/>
    <property type="match status" value="1"/>
</dbReference>
<dbReference type="PANTHER" id="PTHR45431:SF3">
    <property type="entry name" value="RHODANESE-LIKE DOMAIN-CONTAINING PROTEIN 15, CHLOROPLASTIC"/>
    <property type="match status" value="1"/>
</dbReference>
<feature type="signal peptide" evidence="1">
    <location>
        <begin position="1"/>
        <end position="27"/>
    </location>
</feature>
<name>A0ABU3K6Z8_9BACT</name>
<dbReference type="PANTHER" id="PTHR45431">
    <property type="entry name" value="RHODANESE-LIKE DOMAIN-CONTAINING PROTEIN 15, CHLOROPLASTIC"/>
    <property type="match status" value="1"/>
</dbReference>
<evidence type="ECO:0000259" key="2">
    <source>
        <dbReference type="PROSITE" id="PS50206"/>
    </source>
</evidence>
<accession>A0ABU3K6Z8</accession>
<keyword evidence="4" id="KW-1185">Reference proteome</keyword>
<dbReference type="EMBL" id="JAQOUE010000001">
    <property type="protein sequence ID" value="MDT7042113.1"/>
    <property type="molecule type" value="Genomic_DNA"/>
</dbReference>
<keyword evidence="1" id="KW-0732">Signal</keyword>
<dbReference type="InterPro" id="IPR036873">
    <property type="entry name" value="Rhodanese-like_dom_sf"/>
</dbReference>
<protein>
    <submittedName>
        <fullName evidence="3">Rhodanese-like domain-containing protein</fullName>
    </submittedName>
</protein>
<dbReference type="RefSeq" id="WP_313832474.1">
    <property type="nucleotide sequence ID" value="NZ_JAQOUE010000001.1"/>
</dbReference>
<feature type="domain" description="Rhodanese" evidence="2">
    <location>
        <begin position="50"/>
        <end position="141"/>
    </location>
</feature>
<dbReference type="SMART" id="SM00450">
    <property type="entry name" value="RHOD"/>
    <property type="match status" value="1"/>
</dbReference>
<evidence type="ECO:0000313" key="3">
    <source>
        <dbReference type="EMBL" id="MDT7042113.1"/>
    </source>
</evidence>
<dbReference type="PROSITE" id="PS50206">
    <property type="entry name" value="RHODANESE_3"/>
    <property type="match status" value="1"/>
</dbReference>
<organism evidence="3 4">
    <name type="scientific">Candidatus Nitronereus thalassa</name>
    <dbReference type="NCBI Taxonomy" id="3020898"/>
    <lineage>
        <taxon>Bacteria</taxon>
        <taxon>Pseudomonadati</taxon>
        <taxon>Nitrospirota</taxon>
        <taxon>Nitrospiria</taxon>
        <taxon>Nitrospirales</taxon>
        <taxon>Nitrospiraceae</taxon>
        <taxon>Candidatus Nitronereus</taxon>
    </lineage>
</organism>
<gene>
    <name evidence="3" type="ORF">PPG34_07090</name>
</gene>
<dbReference type="Proteomes" id="UP001250932">
    <property type="component" value="Unassembled WGS sequence"/>
</dbReference>
<comment type="caution">
    <text evidence="3">The sequence shown here is derived from an EMBL/GenBank/DDBJ whole genome shotgun (WGS) entry which is preliminary data.</text>
</comment>
<dbReference type="InterPro" id="IPR001763">
    <property type="entry name" value="Rhodanese-like_dom"/>
</dbReference>
<dbReference type="CDD" id="cd00158">
    <property type="entry name" value="RHOD"/>
    <property type="match status" value="1"/>
</dbReference>
<sequence>MRNLKVYFPLLGFCSLFMIAIGSPAVAAEDFYVLSVHELNGGLNKAPSLAQKGFTLIDVRAPEEHSTGFIPGTDLNIDFREIGARHREIGARLDDHIVVYCQSGHRSNIAAETLASLGYTHVYNVAGSMNAWAEAGYPIQTVNR</sequence>
<dbReference type="Pfam" id="PF00581">
    <property type="entry name" value="Rhodanese"/>
    <property type="match status" value="1"/>
</dbReference>
<proteinExistence type="predicted"/>
<evidence type="ECO:0000256" key="1">
    <source>
        <dbReference type="SAM" id="SignalP"/>
    </source>
</evidence>
<reference evidence="3 4" key="1">
    <citation type="journal article" date="2023" name="ISME J.">
        <title>Cultivation and genomic characterization of novel and ubiquitous marine nitrite-oxidizing bacteria from the Nitrospirales.</title>
        <authorList>
            <person name="Mueller A.J."/>
            <person name="Daebeler A."/>
            <person name="Herbold C.W."/>
            <person name="Kirkegaard R.H."/>
            <person name="Daims H."/>
        </authorList>
    </citation>
    <scope>NUCLEOTIDE SEQUENCE [LARGE SCALE GENOMIC DNA]</scope>
    <source>
        <strain evidence="3 4">EB</strain>
    </source>
</reference>
<dbReference type="Gene3D" id="3.40.250.10">
    <property type="entry name" value="Rhodanese-like domain"/>
    <property type="match status" value="1"/>
</dbReference>
<feature type="chain" id="PRO_5046432806" evidence="1">
    <location>
        <begin position="28"/>
        <end position="144"/>
    </location>
</feature>
<evidence type="ECO:0000313" key="4">
    <source>
        <dbReference type="Proteomes" id="UP001250932"/>
    </source>
</evidence>